<name>A0A2U1NKQ7_ARTAN</name>
<keyword evidence="4 8" id="KW-0805">Transcription regulation</keyword>
<dbReference type="GO" id="GO:0005634">
    <property type="term" value="C:nucleus"/>
    <property type="evidence" value="ECO:0007669"/>
    <property type="project" value="UniProtKB-SubCell"/>
</dbReference>
<comment type="similarity">
    <text evidence="2 8">Belongs to the Aux/IAA family.</text>
</comment>
<proteinExistence type="inferred from homology"/>
<evidence type="ECO:0000259" key="10">
    <source>
        <dbReference type="PROSITE" id="PS51745"/>
    </source>
</evidence>
<keyword evidence="5 8" id="KW-0804">Transcription</keyword>
<evidence type="ECO:0000256" key="3">
    <source>
        <dbReference type="ARBA" id="ARBA00022491"/>
    </source>
</evidence>
<accession>A0A2U1NKQ7</accession>
<dbReference type="PROSITE" id="PS51745">
    <property type="entry name" value="PB1"/>
    <property type="match status" value="1"/>
</dbReference>
<dbReference type="STRING" id="35608.A0A2U1NKQ7"/>
<gene>
    <name evidence="11" type="ORF">CTI12_AA255350</name>
</gene>
<keyword evidence="7 8" id="KW-0927">Auxin signaling pathway</keyword>
<feature type="region of interest" description="Disordered" evidence="9">
    <location>
        <begin position="1"/>
        <end position="23"/>
    </location>
</feature>
<dbReference type="InterPro" id="IPR033389">
    <property type="entry name" value="AUX/IAA_dom"/>
</dbReference>
<evidence type="ECO:0000313" key="11">
    <source>
        <dbReference type="EMBL" id="PWA74093.1"/>
    </source>
</evidence>
<evidence type="ECO:0000256" key="5">
    <source>
        <dbReference type="ARBA" id="ARBA00023163"/>
    </source>
</evidence>
<dbReference type="Pfam" id="PF02309">
    <property type="entry name" value="AUX_IAA"/>
    <property type="match status" value="1"/>
</dbReference>
<dbReference type="EMBL" id="PKPP01002622">
    <property type="protein sequence ID" value="PWA74093.1"/>
    <property type="molecule type" value="Genomic_DNA"/>
</dbReference>
<dbReference type="GO" id="GO:0009734">
    <property type="term" value="P:auxin-activated signaling pathway"/>
    <property type="evidence" value="ECO:0007669"/>
    <property type="project" value="UniProtKB-UniRule"/>
</dbReference>
<dbReference type="InterPro" id="IPR003311">
    <property type="entry name" value="AUX_IAA"/>
</dbReference>
<evidence type="ECO:0000256" key="2">
    <source>
        <dbReference type="ARBA" id="ARBA00006728"/>
    </source>
</evidence>
<evidence type="ECO:0000256" key="9">
    <source>
        <dbReference type="SAM" id="MobiDB-lite"/>
    </source>
</evidence>
<evidence type="ECO:0000256" key="4">
    <source>
        <dbReference type="ARBA" id="ARBA00023015"/>
    </source>
</evidence>
<evidence type="ECO:0000256" key="6">
    <source>
        <dbReference type="ARBA" id="ARBA00023242"/>
    </source>
</evidence>
<protein>
    <recommendedName>
        <fullName evidence="8">Auxin-responsive protein</fullName>
    </recommendedName>
</protein>
<evidence type="ECO:0000256" key="7">
    <source>
        <dbReference type="ARBA" id="ARBA00023294"/>
    </source>
</evidence>
<evidence type="ECO:0000256" key="8">
    <source>
        <dbReference type="RuleBase" id="RU004549"/>
    </source>
</evidence>
<keyword evidence="6 8" id="KW-0539">Nucleus</keyword>
<dbReference type="InterPro" id="IPR053793">
    <property type="entry name" value="PB1-like"/>
</dbReference>
<evidence type="ECO:0000313" key="12">
    <source>
        <dbReference type="Proteomes" id="UP000245207"/>
    </source>
</evidence>
<dbReference type="Gene3D" id="3.10.20.90">
    <property type="entry name" value="Phosphatidylinositol 3-kinase Catalytic Subunit, Chain A, domain 1"/>
    <property type="match status" value="1"/>
</dbReference>
<keyword evidence="12" id="KW-1185">Reference proteome</keyword>
<dbReference type="AlphaFoldDB" id="A0A2U1NKQ7"/>
<organism evidence="11 12">
    <name type="scientific">Artemisia annua</name>
    <name type="common">Sweet wormwood</name>
    <dbReference type="NCBI Taxonomy" id="35608"/>
    <lineage>
        <taxon>Eukaryota</taxon>
        <taxon>Viridiplantae</taxon>
        <taxon>Streptophyta</taxon>
        <taxon>Embryophyta</taxon>
        <taxon>Tracheophyta</taxon>
        <taxon>Spermatophyta</taxon>
        <taxon>Magnoliopsida</taxon>
        <taxon>eudicotyledons</taxon>
        <taxon>Gunneridae</taxon>
        <taxon>Pentapetalae</taxon>
        <taxon>asterids</taxon>
        <taxon>campanulids</taxon>
        <taxon>Asterales</taxon>
        <taxon>Asteraceae</taxon>
        <taxon>Asteroideae</taxon>
        <taxon>Anthemideae</taxon>
        <taxon>Artemisiinae</taxon>
        <taxon>Artemisia</taxon>
    </lineage>
</organism>
<dbReference type="Proteomes" id="UP000245207">
    <property type="component" value="Unassembled WGS sequence"/>
</dbReference>
<feature type="region of interest" description="Disordered" evidence="9">
    <location>
        <begin position="56"/>
        <end position="95"/>
    </location>
</feature>
<reference evidence="11 12" key="1">
    <citation type="journal article" date="2018" name="Mol. Plant">
        <title>The genome of Artemisia annua provides insight into the evolution of Asteraceae family and artemisinin biosynthesis.</title>
        <authorList>
            <person name="Shen Q."/>
            <person name="Zhang L."/>
            <person name="Liao Z."/>
            <person name="Wang S."/>
            <person name="Yan T."/>
            <person name="Shi P."/>
            <person name="Liu M."/>
            <person name="Fu X."/>
            <person name="Pan Q."/>
            <person name="Wang Y."/>
            <person name="Lv Z."/>
            <person name="Lu X."/>
            <person name="Zhang F."/>
            <person name="Jiang W."/>
            <person name="Ma Y."/>
            <person name="Chen M."/>
            <person name="Hao X."/>
            <person name="Li L."/>
            <person name="Tang Y."/>
            <person name="Lv G."/>
            <person name="Zhou Y."/>
            <person name="Sun X."/>
            <person name="Brodelius P.E."/>
            <person name="Rose J.K.C."/>
            <person name="Tang K."/>
        </authorList>
    </citation>
    <scope>NUCLEOTIDE SEQUENCE [LARGE SCALE GENOMIC DNA]</scope>
    <source>
        <strain evidence="12">cv. Huhao1</strain>
        <tissue evidence="11">Leaf</tissue>
    </source>
</reference>
<dbReference type="PANTHER" id="PTHR31734:SF28">
    <property type="entry name" value="AUXIN-RESPONSIVE PROTEIN IAA13"/>
    <property type="match status" value="1"/>
</dbReference>
<comment type="caution">
    <text evidence="11">The sequence shown here is derived from an EMBL/GenBank/DDBJ whole genome shotgun (WGS) entry which is preliminary data.</text>
</comment>
<dbReference type="SUPFAM" id="SSF54277">
    <property type="entry name" value="CAD &amp; PB1 domains"/>
    <property type="match status" value="1"/>
</dbReference>
<comment type="function">
    <text evidence="8">Aux/IAA proteins are short-lived transcriptional factors that function as repressors of early auxin response genes at low auxin concentrations.</text>
</comment>
<feature type="domain" description="PB1" evidence="10">
    <location>
        <begin position="107"/>
        <end position="194"/>
    </location>
</feature>
<sequence>MANDSLGVPANFSDDGAGGVSSDTTVETINNMMVMVHNEVSSPLVKNLESRVPVGEHDRVLTATDPTHVGSSSRVRNVSATPPSDQNGSPEIAAETRNGVVTVNNGYLPVKVTMDGIPVGRRVDLRDHDSYESLTQKLIDMFRDYGLNTEGVGPSYLLSGKFQYVLTYIDDEGDLMIAGDDPWPYVSSISAHVL</sequence>
<dbReference type="PANTHER" id="PTHR31734">
    <property type="entry name" value="AUXIN-RESPONSIVE PROTEIN IAA17"/>
    <property type="match status" value="1"/>
</dbReference>
<feature type="compositionally biased region" description="Polar residues" evidence="9">
    <location>
        <begin position="69"/>
        <end position="89"/>
    </location>
</feature>
<keyword evidence="3 8" id="KW-0678">Repressor</keyword>
<comment type="subunit">
    <text evidence="8">Homodimers and heterodimers.</text>
</comment>
<evidence type="ECO:0000256" key="1">
    <source>
        <dbReference type="ARBA" id="ARBA00004123"/>
    </source>
</evidence>
<comment type="subcellular location">
    <subcellularLocation>
        <location evidence="1 8">Nucleus</location>
    </subcellularLocation>
</comment>
<dbReference type="OrthoDB" id="615826at2759"/>
<dbReference type="GO" id="GO:0006355">
    <property type="term" value="P:regulation of DNA-templated transcription"/>
    <property type="evidence" value="ECO:0007669"/>
    <property type="project" value="InterPro"/>
</dbReference>